<dbReference type="GO" id="GO:0016018">
    <property type="term" value="F:cyclosporin A binding"/>
    <property type="evidence" value="ECO:0007669"/>
    <property type="project" value="TreeGrafter"/>
</dbReference>
<dbReference type="PANTHER" id="PTHR11071">
    <property type="entry name" value="PEPTIDYL-PROLYL CIS-TRANS ISOMERASE"/>
    <property type="match status" value="1"/>
</dbReference>
<reference evidence="3 4" key="1">
    <citation type="journal article" date="2021" name="Plant Biotechnol. J.">
        <title>Multi-omics assisted identification of the key and species-specific regulatory components of drought-tolerant mechanisms in Gossypium stocksii.</title>
        <authorList>
            <person name="Yu D."/>
            <person name="Ke L."/>
            <person name="Zhang D."/>
            <person name="Wu Y."/>
            <person name="Sun Y."/>
            <person name="Mei J."/>
            <person name="Sun J."/>
            <person name="Sun Y."/>
        </authorList>
    </citation>
    <scope>NUCLEOTIDE SEQUENCE [LARGE SCALE GENOMIC DNA]</scope>
    <source>
        <strain evidence="4">cv. E1</strain>
        <tissue evidence="3">Leaf</tissue>
    </source>
</reference>
<protein>
    <recommendedName>
        <fullName evidence="2">PPIase cyclophilin-type domain-containing protein</fullName>
    </recommendedName>
</protein>
<sequence length="118" mass="13326">MVMRSGSASLEMVRYQESEFFIVGLQMDVVVMLILENSVEEAEPEFSAFTWMSCNPFFFFSFSYSPLVAELQAKVMTKCFFDIEIDGKAVGKIVMGLFGDVVPRTVENFRALYTGKLG</sequence>
<dbReference type="InterPro" id="IPR002130">
    <property type="entry name" value="Cyclophilin-type_PPIase_dom"/>
</dbReference>
<proteinExistence type="inferred from homology"/>
<name>A0A9D3U894_9ROSI</name>
<accession>A0A9D3U894</accession>
<dbReference type="GO" id="GO:0003755">
    <property type="term" value="F:peptidyl-prolyl cis-trans isomerase activity"/>
    <property type="evidence" value="ECO:0007669"/>
    <property type="project" value="InterPro"/>
</dbReference>
<dbReference type="PANTHER" id="PTHR11071:SF420">
    <property type="entry name" value="PEPTIDYL-PROLYL CIS-TRANS ISOMERASE CYP20-3, CHLOROPLASTIC"/>
    <property type="match status" value="1"/>
</dbReference>
<dbReference type="GO" id="GO:0005737">
    <property type="term" value="C:cytoplasm"/>
    <property type="evidence" value="ECO:0007669"/>
    <property type="project" value="TreeGrafter"/>
</dbReference>
<dbReference type="AlphaFoldDB" id="A0A9D3U894"/>
<dbReference type="Gene3D" id="2.40.100.10">
    <property type="entry name" value="Cyclophilin-like"/>
    <property type="match status" value="1"/>
</dbReference>
<organism evidence="3 4">
    <name type="scientific">Gossypium stocksii</name>
    <dbReference type="NCBI Taxonomy" id="47602"/>
    <lineage>
        <taxon>Eukaryota</taxon>
        <taxon>Viridiplantae</taxon>
        <taxon>Streptophyta</taxon>
        <taxon>Embryophyta</taxon>
        <taxon>Tracheophyta</taxon>
        <taxon>Spermatophyta</taxon>
        <taxon>Magnoliopsida</taxon>
        <taxon>eudicotyledons</taxon>
        <taxon>Gunneridae</taxon>
        <taxon>Pentapetalae</taxon>
        <taxon>rosids</taxon>
        <taxon>malvids</taxon>
        <taxon>Malvales</taxon>
        <taxon>Malvaceae</taxon>
        <taxon>Malvoideae</taxon>
        <taxon>Gossypium</taxon>
    </lineage>
</organism>
<keyword evidence="4" id="KW-1185">Reference proteome</keyword>
<comment type="similarity">
    <text evidence="1">Belongs to the cyclophilin-type PPIase family.</text>
</comment>
<gene>
    <name evidence="3" type="ORF">J1N35_043911</name>
</gene>
<evidence type="ECO:0000259" key="2">
    <source>
        <dbReference type="PROSITE" id="PS50072"/>
    </source>
</evidence>
<dbReference type="EMBL" id="JAIQCV010000013">
    <property type="protein sequence ID" value="KAH1031737.1"/>
    <property type="molecule type" value="Genomic_DNA"/>
</dbReference>
<evidence type="ECO:0000313" key="3">
    <source>
        <dbReference type="EMBL" id="KAH1031737.1"/>
    </source>
</evidence>
<dbReference type="SUPFAM" id="SSF50891">
    <property type="entry name" value="Cyclophilin-like"/>
    <property type="match status" value="1"/>
</dbReference>
<comment type="caution">
    <text evidence="3">The sequence shown here is derived from an EMBL/GenBank/DDBJ whole genome shotgun (WGS) entry which is preliminary data.</text>
</comment>
<dbReference type="Proteomes" id="UP000828251">
    <property type="component" value="Unassembled WGS sequence"/>
</dbReference>
<dbReference type="OrthoDB" id="1935956at2759"/>
<evidence type="ECO:0000256" key="1">
    <source>
        <dbReference type="ARBA" id="ARBA00007365"/>
    </source>
</evidence>
<dbReference type="InterPro" id="IPR029000">
    <property type="entry name" value="Cyclophilin-like_dom_sf"/>
</dbReference>
<dbReference type="GO" id="GO:0006457">
    <property type="term" value="P:protein folding"/>
    <property type="evidence" value="ECO:0007669"/>
    <property type="project" value="TreeGrafter"/>
</dbReference>
<dbReference type="PROSITE" id="PS50072">
    <property type="entry name" value="CSA_PPIASE_2"/>
    <property type="match status" value="1"/>
</dbReference>
<feature type="domain" description="PPIase cyclophilin-type" evidence="2">
    <location>
        <begin position="80"/>
        <end position="118"/>
    </location>
</feature>
<evidence type="ECO:0000313" key="4">
    <source>
        <dbReference type="Proteomes" id="UP000828251"/>
    </source>
</evidence>